<dbReference type="RefSeq" id="WP_305503578.1">
    <property type="nucleotide sequence ID" value="NZ_CP131913.1"/>
</dbReference>
<accession>A0ABY9H8J4</accession>
<sequence>MSRLLCLLLLLTLLLAGCATPPSREPPRELDFAYAPEATLRASAQVLMANGYVVRHADADLGRLEAVFSGWPGYRVLVEVSGEGEQSRVSLAATRGGRPLPPQTLDRLLVEMQDQLGMWR</sequence>
<gene>
    <name evidence="2" type="ORF">B6N23_08175</name>
</gene>
<evidence type="ECO:0000256" key="1">
    <source>
        <dbReference type="SAM" id="SignalP"/>
    </source>
</evidence>
<dbReference type="EMBL" id="CP131913">
    <property type="protein sequence ID" value="WLI74834.1"/>
    <property type="molecule type" value="Genomic_DNA"/>
</dbReference>
<name>A0ABY9H8J4_9GAMM</name>
<evidence type="ECO:0000313" key="3">
    <source>
        <dbReference type="Proteomes" id="UP001235344"/>
    </source>
</evidence>
<protein>
    <recommendedName>
        <fullName evidence="4">DUF3568 family protein</fullName>
    </recommendedName>
</protein>
<evidence type="ECO:0008006" key="4">
    <source>
        <dbReference type="Google" id="ProtNLM"/>
    </source>
</evidence>
<dbReference type="Proteomes" id="UP001235344">
    <property type="component" value="Chromosome"/>
</dbReference>
<keyword evidence="3" id="KW-1185">Reference proteome</keyword>
<dbReference type="PROSITE" id="PS51257">
    <property type="entry name" value="PROKAR_LIPOPROTEIN"/>
    <property type="match status" value="1"/>
</dbReference>
<feature type="signal peptide" evidence="1">
    <location>
        <begin position="1"/>
        <end position="19"/>
    </location>
</feature>
<keyword evidence="1" id="KW-0732">Signal</keyword>
<feature type="chain" id="PRO_5045623470" description="DUF3568 family protein" evidence="1">
    <location>
        <begin position="20"/>
        <end position="120"/>
    </location>
</feature>
<proteinExistence type="predicted"/>
<organism evidence="2 3">
    <name type="scientific">Halomonas alkalicola</name>
    <dbReference type="NCBI Taxonomy" id="1930622"/>
    <lineage>
        <taxon>Bacteria</taxon>
        <taxon>Pseudomonadati</taxon>
        <taxon>Pseudomonadota</taxon>
        <taxon>Gammaproteobacteria</taxon>
        <taxon>Oceanospirillales</taxon>
        <taxon>Halomonadaceae</taxon>
        <taxon>Halomonas</taxon>
    </lineage>
</organism>
<reference evidence="2 3" key="1">
    <citation type="submission" date="2023-08" db="EMBL/GenBank/DDBJ databases">
        <title>Transcriptome Analysis of Halomonas alkalicola CICC 11012s to Identify the Genes Involved in Alkaline Tolerances.</title>
        <authorList>
            <person name="Zhai L."/>
        </authorList>
    </citation>
    <scope>NUCLEOTIDE SEQUENCE [LARGE SCALE GENOMIC DNA]</scope>
    <source>
        <strain evidence="2 3">CICC 11012s</strain>
    </source>
</reference>
<evidence type="ECO:0000313" key="2">
    <source>
        <dbReference type="EMBL" id="WLI74834.1"/>
    </source>
</evidence>